<feature type="transmembrane region" description="Helical" evidence="12">
    <location>
        <begin position="60"/>
        <end position="82"/>
    </location>
</feature>
<evidence type="ECO:0000259" key="13">
    <source>
        <dbReference type="PROSITE" id="PS50928"/>
    </source>
</evidence>
<keyword evidence="3 12" id="KW-0813">Transport</keyword>
<dbReference type="PROSITE" id="PS50928">
    <property type="entry name" value="ABC_TM1"/>
    <property type="match status" value="1"/>
</dbReference>
<comment type="function">
    <text evidence="9">Part of the ABC transporter complex GltIJKL involved in glutamate and aspartate uptake. Probably responsible for the translocation of the substrate across the membrane.</text>
</comment>
<comment type="similarity">
    <text evidence="2">Belongs to the binding-protein-dependent transport system permease family. HisMQ subfamily.</text>
</comment>
<feature type="transmembrane region" description="Helical" evidence="12">
    <location>
        <begin position="94"/>
        <end position="113"/>
    </location>
</feature>
<comment type="subcellular location">
    <subcellularLocation>
        <location evidence="1">Cell inner membrane</location>
        <topology evidence="1">Multi-pass membrane protein</topology>
    </subcellularLocation>
    <subcellularLocation>
        <location evidence="12">Cell membrane</location>
        <topology evidence="12">Multi-pass membrane protein</topology>
    </subcellularLocation>
</comment>
<reference evidence="14 15" key="2">
    <citation type="submission" date="2014-09" db="EMBL/GenBank/DDBJ databases">
        <authorList>
            <consortium name="NBRP consortium"/>
            <person name="Sawabe T."/>
            <person name="Meirelles P."/>
            <person name="Nakanishi M."/>
            <person name="Sayaka M."/>
            <person name="Hattori M."/>
            <person name="Ohkuma M."/>
        </authorList>
    </citation>
    <scope>NUCLEOTIDE SEQUENCE [LARGE SCALE GENOMIC DNA]</scope>
    <source>
        <strain evidence="14 15">JCM 19240</strain>
    </source>
</reference>
<dbReference type="GO" id="GO:0022857">
    <property type="term" value="F:transmembrane transporter activity"/>
    <property type="evidence" value="ECO:0007669"/>
    <property type="project" value="InterPro"/>
</dbReference>
<evidence type="ECO:0000256" key="9">
    <source>
        <dbReference type="ARBA" id="ARBA00060298"/>
    </source>
</evidence>
<dbReference type="GO" id="GO:0043190">
    <property type="term" value="C:ATP-binding cassette (ABC) transporter complex"/>
    <property type="evidence" value="ECO:0007669"/>
    <property type="project" value="InterPro"/>
</dbReference>
<evidence type="ECO:0000256" key="1">
    <source>
        <dbReference type="ARBA" id="ARBA00004429"/>
    </source>
</evidence>
<evidence type="ECO:0000256" key="7">
    <source>
        <dbReference type="ARBA" id="ARBA00022989"/>
    </source>
</evidence>
<dbReference type="InterPro" id="IPR035906">
    <property type="entry name" value="MetI-like_sf"/>
</dbReference>
<feature type="transmembrane region" description="Helical" evidence="12">
    <location>
        <begin position="5"/>
        <end position="25"/>
    </location>
</feature>
<organism evidence="14 15">
    <name type="scientific">Vibrio maritimus</name>
    <dbReference type="NCBI Taxonomy" id="990268"/>
    <lineage>
        <taxon>Bacteria</taxon>
        <taxon>Pseudomonadati</taxon>
        <taxon>Pseudomonadota</taxon>
        <taxon>Gammaproteobacteria</taxon>
        <taxon>Vibrionales</taxon>
        <taxon>Vibrionaceae</taxon>
        <taxon>Vibrio</taxon>
    </lineage>
</organism>
<gene>
    <name evidence="14" type="ORF">JCM19240_1399</name>
</gene>
<evidence type="ECO:0000256" key="2">
    <source>
        <dbReference type="ARBA" id="ARBA00010072"/>
    </source>
</evidence>
<evidence type="ECO:0000256" key="3">
    <source>
        <dbReference type="ARBA" id="ARBA00022448"/>
    </source>
</evidence>
<dbReference type="InterPro" id="IPR000515">
    <property type="entry name" value="MetI-like"/>
</dbReference>
<keyword evidence="15" id="KW-1185">Reference proteome</keyword>
<dbReference type="GO" id="GO:0006865">
    <property type="term" value="P:amino acid transport"/>
    <property type="evidence" value="ECO:0007669"/>
    <property type="project" value="UniProtKB-KW"/>
</dbReference>
<accession>A0A090TDT2</accession>
<evidence type="ECO:0000313" key="14">
    <source>
        <dbReference type="EMBL" id="GAL37463.1"/>
    </source>
</evidence>
<feature type="transmembrane region" description="Helical" evidence="12">
    <location>
        <begin position="226"/>
        <end position="248"/>
    </location>
</feature>
<name>A0A090TDT2_9VIBR</name>
<evidence type="ECO:0000256" key="10">
    <source>
        <dbReference type="ARBA" id="ARBA00062718"/>
    </source>
</evidence>
<keyword evidence="4" id="KW-1003">Cell membrane</keyword>
<protein>
    <recommendedName>
        <fullName evidence="11">Glutamate/aspartate import permease protein GltK</fullName>
    </recommendedName>
</protein>
<dbReference type="Gene3D" id="1.10.3720.10">
    <property type="entry name" value="MetI-like"/>
    <property type="match status" value="1"/>
</dbReference>
<reference evidence="14 15" key="1">
    <citation type="submission" date="2014-09" db="EMBL/GenBank/DDBJ databases">
        <title>Vibrio maritimus JCM 19240. (C210) whole genome shotgun sequence.</title>
        <authorList>
            <person name="Sawabe T."/>
            <person name="Meirelles P."/>
            <person name="Nakanishi M."/>
            <person name="Sayaka M."/>
            <person name="Hattori M."/>
            <person name="Ohkuma M."/>
        </authorList>
    </citation>
    <scope>NUCLEOTIDE SEQUENCE [LARGE SCALE GENOMIC DNA]</scope>
    <source>
        <strain evidence="14 15">JCM 19240</strain>
    </source>
</reference>
<feature type="domain" description="ABC transmembrane type-1" evidence="13">
    <location>
        <begin position="56"/>
        <end position="245"/>
    </location>
</feature>
<dbReference type="AlphaFoldDB" id="A0A090TDT2"/>
<keyword evidence="5 12" id="KW-0812">Transmembrane</keyword>
<dbReference type="Proteomes" id="UP000029224">
    <property type="component" value="Unassembled WGS sequence"/>
</dbReference>
<dbReference type="PANTHER" id="PTHR30614:SF37">
    <property type="entry name" value="AMINO-ACID ABC TRANSPORTER PERMEASE PROTEIN YHDX-RELATED"/>
    <property type="match status" value="1"/>
</dbReference>
<dbReference type="FunFam" id="1.10.3720.10:FF:000006">
    <property type="entry name" value="Glutamate/aspartate ABC transporter, permease protein GltK"/>
    <property type="match status" value="1"/>
</dbReference>
<dbReference type="SUPFAM" id="SSF161098">
    <property type="entry name" value="MetI-like"/>
    <property type="match status" value="1"/>
</dbReference>
<dbReference type="InterPro" id="IPR043429">
    <property type="entry name" value="ArtM/GltK/GlnP/TcyL/YhdX-like"/>
</dbReference>
<proteinExistence type="inferred from homology"/>
<comment type="caution">
    <text evidence="14">The sequence shown here is derived from an EMBL/GenBank/DDBJ whole genome shotgun (WGS) entry which is preliminary data.</text>
</comment>
<keyword evidence="7 12" id="KW-1133">Transmembrane helix</keyword>
<dbReference type="PANTHER" id="PTHR30614">
    <property type="entry name" value="MEMBRANE COMPONENT OF AMINO ACID ABC TRANSPORTER"/>
    <property type="match status" value="1"/>
</dbReference>
<comment type="subunit">
    <text evidence="10">The complex is composed of two ATP-binding proteins (GltL), two transmembrane proteins (GltJ and GltK) and a solute-binding protein (GltI).</text>
</comment>
<keyword evidence="6" id="KW-0029">Amino-acid transport</keyword>
<evidence type="ECO:0000256" key="8">
    <source>
        <dbReference type="ARBA" id="ARBA00023136"/>
    </source>
</evidence>
<sequence>MEISVILGTIVSYRLLAVVLCLPLLSGCSDYEWGWYVLDPSTEQGKTNLGFLLAGFKDTIYVSLLSMVFAMLLGLLIAFPALSDKPWLRAINRVYVEVIRSIPVLVLLLWVYYGMPTLLDISLNHFWAGVIALTVAESAFMAEVFRGGIQAVTRGQHEAAESLGLNYWQKMRLVILPQAFRQILPPLGNQFVYILKMSSLVSVIGLSDLTRRANELVVNEYLPLEIYTFLVLEYLVLILLVSQAVRWLEKRIAIPSH</sequence>
<dbReference type="Pfam" id="PF00528">
    <property type="entry name" value="BPD_transp_1"/>
    <property type="match status" value="1"/>
</dbReference>
<dbReference type="InterPro" id="IPR010065">
    <property type="entry name" value="AA_ABC_transptr_permease_3TM"/>
</dbReference>
<evidence type="ECO:0000256" key="12">
    <source>
        <dbReference type="RuleBase" id="RU363032"/>
    </source>
</evidence>
<dbReference type="NCBIfam" id="TIGR01726">
    <property type="entry name" value="HEQRo_perm_3TM"/>
    <property type="match status" value="1"/>
</dbReference>
<evidence type="ECO:0000313" key="15">
    <source>
        <dbReference type="Proteomes" id="UP000029224"/>
    </source>
</evidence>
<evidence type="ECO:0000256" key="4">
    <source>
        <dbReference type="ARBA" id="ARBA00022475"/>
    </source>
</evidence>
<keyword evidence="8 12" id="KW-0472">Membrane</keyword>
<evidence type="ECO:0000256" key="6">
    <source>
        <dbReference type="ARBA" id="ARBA00022970"/>
    </source>
</evidence>
<dbReference type="CDD" id="cd06261">
    <property type="entry name" value="TM_PBP2"/>
    <property type="match status" value="1"/>
</dbReference>
<evidence type="ECO:0000256" key="11">
    <source>
        <dbReference type="ARBA" id="ARBA00073645"/>
    </source>
</evidence>
<dbReference type="EMBL" id="BBMT01000017">
    <property type="protein sequence ID" value="GAL37463.1"/>
    <property type="molecule type" value="Genomic_DNA"/>
</dbReference>
<evidence type="ECO:0000256" key="5">
    <source>
        <dbReference type="ARBA" id="ARBA00022692"/>
    </source>
</evidence>